<proteinExistence type="predicted"/>
<sequence>KLFAVKMTDLERTASIACVLPPIPTKVMFAKQSYLKGAQEAPYRALIGVVVDEKLPPKWPEKSCYRTRTQTGLTNRWRLPESLYGDLLGSRQALKAINVPFNQTLVKSFSRTYPSMSPMLMNCKDFADINKYNWSLLKKIKSSNKPVKEDDDNFPVVDM</sequence>
<organism evidence="1">
    <name type="scientific">Arion vulgaris</name>
    <dbReference type="NCBI Taxonomy" id="1028688"/>
    <lineage>
        <taxon>Eukaryota</taxon>
        <taxon>Metazoa</taxon>
        <taxon>Spiralia</taxon>
        <taxon>Lophotrochozoa</taxon>
        <taxon>Mollusca</taxon>
        <taxon>Gastropoda</taxon>
        <taxon>Heterobranchia</taxon>
        <taxon>Euthyneura</taxon>
        <taxon>Panpulmonata</taxon>
        <taxon>Eupulmonata</taxon>
        <taxon>Stylommatophora</taxon>
        <taxon>Helicina</taxon>
        <taxon>Arionoidea</taxon>
        <taxon>Arionidae</taxon>
        <taxon>Arion</taxon>
    </lineage>
</organism>
<accession>A0A0B6ZZ85</accession>
<name>A0A0B6ZZ85_9EUPU</name>
<dbReference type="EMBL" id="HACG01026175">
    <property type="protein sequence ID" value="CEK73040.1"/>
    <property type="molecule type" value="Transcribed_RNA"/>
</dbReference>
<feature type="non-terminal residue" evidence="1">
    <location>
        <position position="1"/>
    </location>
</feature>
<reference evidence="1" key="1">
    <citation type="submission" date="2014-12" db="EMBL/GenBank/DDBJ databases">
        <title>Insight into the proteome of Arion vulgaris.</title>
        <authorList>
            <person name="Aradska J."/>
            <person name="Bulat T."/>
            <person name="Smidak R."/>
            <person name="Sarate P."/>
            <person name="Gangsoo J."/>
            <person name="Sialana F."/>
            <person name="Bilban M."/>
            <person name="Lubec G."/>
        </authorList>
    </citation>
    <scope>NUCLEOTIDE SEQUENCE</scope>
    <source>
        <tissue evidence="1">Skin</tissue>
    </source>
</reference>
<gene>
    <name evidence="1" type="primary">ORF85030</name>
</gene>
<protein>
    <submittedName>
        <fullName evidence="1">Uncharacterized protein</fullName>
    </submittedName>
</protein>
<dbReference type="AlphaFoldDB" id="A0A0B6ZZ85"/>
<evidence type="ECO:0000313" key="1">
    <source>
        <dbReference type="EMBL" id="CEK73040.1"/>
    </source>
</evidence>